<gene>
    <name evidence="2" type="ORF">DC094_07300</name>
</gene>
<sequence length="202" mass="22240">MDPLTLDLTAYDALIFDLDGTLVDSMPLHLNAWQSIADEFGFKFDPVRLNQLGGVPARKIAAIINKEQGLRIDTLAATKAKRAHYLQNINRADSFASMLNLVRHYHGKLPMAIGTGSPRTNADRVLRNTGLEQYMDAVVTANDVENHKPHPDTFLLAAEKLGIEPKKCLVFEDTEIGREAAHSGGMDCVLINKGRCGEIYPA</sequence>
<dbReference type="PANTHER" id="PTHR43481:SF4">
    <property type="entry name" value="GLYCEROL-1-PHOSPHATE PHOSPHOHYDROLASE 1-RELATED"/>
    <property type="match status" value="1"/>
</dbReference>
<evidence type="ECO:0000313" key="2">
    <source>
        <dbReference type="EMBL" id="PVZ70391.1"/>
    </source>
</evidence>
<dbReference type="GO" id="GO:0050308">
    <property type="term" value="F:sugar-phosphatase activity"/>
    <property type="evidence" value="ECO:0007669"/>
    <property type="project" value="TreeGrafter"/>
</dbReference>
<dbReference type="InterPro" id="IPR023214">
    <property type="entry name" value="HAD_sf"/>
</dbReference>
<dbReference type="OrthoDB" id="9782449at2"/>
<dbReference type="PRINTS" id="PR00413">
    <property type="entry name" value="HADHALOGNASE"/>
</dbReference>
<dbReference type="Proteomes" id="UP000244906">
    <property type="component" value="Unassembled WGS sequence"/>
</dbReference>
<dbReference type="InterPro" id="IPR023198">
    <property type="entry name" value="PGP-like_dom2"/>
</dbReference>
<keyword evidence="2" id="KW-0378">Hydrolase</keyword>
<proteinExistence type="inferred from homology"/>
<reference evidence="2 3" key="1">
    <citation type="submission" date="2018-04" db="EMBL/GenBank/DDBJ databases">
        <title>Thalassorhabdus spongiae gen. nov., sp. nov., isolated from a marine sponge in South-West Iceland.</title>
        <authorList>
            <person name="Knobloch S."/>
            <person name="Daussin A."/>
            <person name="Johannsson R."/>
            <person name="Marteinsson V.T."/>
        </authorList>
    </citation>
    <scope>NUCLEOTIDE SEQUENCE [LARGE SCALE GENOMIC DNA]</scope>
    <source>
        <strain evidence="2 3">Hp12</strain>
    </source>
</reference>
<name>A0A2V1H1Y4_9GAMM</name>
<dbReference type="EMBL" id="QDDL01000002">
    <property type="protein sequence ID" value="PVZ70391.1"/>
    <property type="molecule type" value="Genomic_DNA"/>
</dbReference>
<evidence type="ECO:0000256" key="1">
    <source>
        <dbReference type="ARBA" id="ARBA00006171"/>
    </source>
</evidence>
<dbReference type="InterPro" id="IPR006439">
    <property type="entry name" value="HAD-SF_hydro_IA"/>
</dbReference>
<dbReference type="InterPro" id="IPR010976">
    <property type="entry name" value="B-phosphoglucomutase_hydrolase"/>
</dbReference>
<dbReference type="PANTHER" id="PTHR43481">
    <property type="entry name" value="FRUCTOSE-1-PHOSPHATE PHOSPHATASE"/>
    <property type="match status" value="1"/>
</dbReference>
<organism evidence="2 3">
    <name type="scientific">Pelagibaculum spongiae</name>
    <dbReference type="NCBI Taxonomy" id="2080658"/>
    <lineage>
        <taxon>Bacteria</taxon>
        <taxon>Pseudomonadati</taxon>
        <taxon>Pseudomonadota</taxon>
        <taxon>Gammaproteobacteria</taxon>
        <taxon>Oceanospirillales</taxon>
        <taxon>Pelagibaculum</taxon>
    </lineage>
</organism>
<dbReference type="Gene3D" id="1.10.150.240">
    <property type="entry name" value="Putative phosphatase, domain 2"/>
    <property type="match status" value="1"/>
</dbReference>
<accession>A0A2V1H1Y4</accession>
<dbReference type="InterPro" id="IPR051806">
    <property type="entry name" value="HAD-like_SPP"/>
</dbReference>
<dbReference type="Pfam" id="PF13419">
    <property type="entry name" value="HAD_2"/>
    <property type="match status" value="1"/>
</dbReference>
<dbReference type="SFLD" id="SFLDG01129">
    <property type="entry name" value="C1.5:_HAD__Beta-PGM__Phosphata"/>
    <property type="match status" value="1"/>
</dbReference>
<protein>
    <submittedName>
        <fullName evidence="2">Beta-phosphoglucomutase family hydrolase</fullName>
    </submittedName>
</protein>
<dbReference type="InterPro" id="IPR041492">
    <property type="entry name" value="HAD_2"/>
</dbReference>
<dbReference type="SUPFAM" id="SSF56784">
    <property type="entry name" value="HAD-like"/>
    <property type="match status" value="1"/>
</dbReference>
<dbReference type="NCBIfam" id="TIGR02009">
    <property type="entry name" value="PGMB-YQAB-SF"/>
    <property type="match status" value="1"/>
</dbReference>
<dbReference type="InterPro" id="IPR036412">
    <property type="entry name" value="HAD-like_sf"/>
</dbReference>
<dbReference type="AlphaFoldDB" id="A0A2V1H1Y4"/>
<evidence type="ECO:0000313" key="3">
    <source>
        <dbReference type="Proteomes" id="UP000244906"/>
    </source>
</evidence>
<dbReference type="RefSeq" id="WP_116686463.1">
    <property type="nucleotide sequence ID" value="NZ_CAWNYD010000002.1"/>
</dbReference>
<comment type="caution">
    <text evidence="2">The sequence shown here is derived from an EMBL/GenBank/DDBJ whole genome shotgun (WGS) entry which is preliminary data.</text>
</comment>
<comment type="similarity">
    <text evidence="1">Belongs to the HAD-like hydrolase superfamily. CbbY/CbbZ/Gph/YieH family.</text>
</comment>
<dbReference type="NCBIfam" id="TIGR01509">
    <property type="entry name" value="HAD-SF-IA-v3"/>
    <property type="match status" value="1"/>
</dbReference>
<dbReference type="SFLD" id="SFLDG01135">
    <property type="entry name" value="C1.5.6:_HAD__Beta-PGM__Phospha"/>
    <property type="match status" value="1"/>
</dbReference>
<dbReference type="CDD" id="cd07505">
    <property type="entry name" value="HAD_BPGM-like"/>
    <property type="match status" value="1"/>
</dbReference>
<dbReference type="Gene3D" id="3.40.50.1000">
    <property type="entry name" value="HAD superfamily/HAD-like"/>
    <property type="match status" value="1"/>
</dbReference>
<dbReference type="SFLD" id="SFLDS00003">
    <property type="entry name" value="Haloacid_Dehalogenase"/>
    <property type="match status" value="1"/>
</dbReference>
<keyword evidence="3" id="KW-1185">Reference proteome</keyword>